<dbReference type="InterPro" id="IPR007544">
    <property type="entry name" value="ENCAP"/>
</dbReference>
<dbReference type="RefSeq" id="WP_136548834.1">
    <property type="nucleotide sequence ID" value="NZ_CP031093.1"/>
</dbReference>
<dbReference type="PANTHER" id="PTHR37165:SF1">
    <property type="entry name" value="TYPE 1 ENCAPSULIN SHELL PROTEIN"/>
    <property type="match status" value="1"/>
</dbReference>
<reference evidence="4 5" key="1">
    <citation type="submission" date="2018-07" db="EMBL/GenBank/DDBJ databases">
        <title>Marsedoiliclastica nanhaica gen. nov. sp. nov., a novel marine hydrocarbonoclastic bacterium isolated from an in-situ enriched hydrocarbon-degrading consortium in deep-sea sediment.</title>
        <authorList>
            <person name="Dong C."/>
            <person name="Ma T."/>
            <person name="Liu R."/>
            <person name="Shao Z."/>
        </authorList>
    </citation>
    <scope>NUCLEOTIDE SEQUENCE [LARGE SCALE GENOMIC DNA]</scope>
    <source>
        <strain evidence="5">soil36-7</strain>
    </source>
</reference>
<protein>
    <submittedName>
        <fullName evidence="4">DUF2184 domain-containing protein</fullName>
    </submittedName>
</protein>
<dbReference type="AlphaFoldDB" id="A0A4P7XII0"/>
<dbReference type="NCBIfam" id="NF041155">
    <property type="entry name" value="encap_f1"/>
    <property type="match status" value="1"/>
</dbReference>
<gene>
    <name evidence="4" type="ORF">soil367_09310</name>
</gene>
<name>A0A4P7XII0_9ALTE</name>
<dbReference type="PIRSF" id="PIRSF019254">
    <property type="entry name" value="CFP29"/>
    <property type="match status" value="1"/>
</dbReference>
<evidence type="ECO:0000313" key="5">
    <source>
        <dbReference type="Proteomes" id="UP000298049"/>
    </source>
</evidence>
<keyword evidence="5" id="KW-1185">Reference proteome</keyword>
<dbReference type="KEGG" id="hmi:soil367_09310"/>
<dbReference type="Pfam" id="PF04454">
    <property type="entry name" value="Linocin_M18"/>
    <property type="match status" value="1"/>
</dbReference>
<keyword evidence="3" id="KW-1284">Encapsulin nanocompartment</keyword>
<comment type="similarity">
    <text evidence="2">Belongs to the encapsulin family. Family 1 subfamily.</text>
</comment>
<evidence type="ECO:0000256" key="1">
    <source>
        <dbReference type="ARBA" id="ARBA00033738"/>
    </source>
</evidence>
<organism evidence="4 5">
    <name type="scientific">Hydrocarboniclastica marina</name>
    <dbReference type="NCBI Taxonomy" id="2259620"/>
    <lineage>
        <taxon>Bacteria</taxon>
        <taxon>Pseudomonadati</taxon>
        <taxon>Pseudomonadota</taxon>
        <taxon>Gammaproteobacteria</taxon>
        <taxon>Alteromonadales</taxon>
        <taxon>Alteromonadaceae</taxon>
        <taxon>Hydrocarboniclastica</taxon>
    </lineage>
</organism>
<dbReference type="Proteomes" id="UP000298049">
    <property type="component" value="Chromosome"/>
</dbReference>
<evidence type="ECO:0000313" key="4">
    <source>
        <dbReference type="EMBL" id="QCF26112.1"/>
    </source>
</evidence>
<dbReference type="OrthoDB" id="2922at2"/>
<accession>A0A4P7XII0</accession>
<evidence type="ECO:0000256" key="3">
    <source>
        <dbReference type="ARBA" id="ARBA00033787"/>
    </source>
</evidence>
<dbReference type="PANTHER" id="PTHR37165">
    <property type="entry name" value="PEPTIDASE U56 FAMILY"/>
    <property type="match status" value="1"/>
</dbReference>
<comment type="subcellular location">
    <subcellularLocation>
        <location evidence="1">Encapsulin nanocompartment</location>
    </subcellularLocation>
</comment>
<dbReference type="InterPro" id="IPR051429">
    <property type="entry name" value="Encapsulin_nc"/>
</dbReference>
<evidence type="ECO:0000256" key="2">
    <source>
        <dbReference type="ARBA" id="ARBA00033743"/>
    </source>
</evidence>
<proteinExistence type="inferred from homology"/>
<dbReference type="Gene3D" id="3.30.2320.10">
    <property type="entry name" value="hypothetical protein PF0899 domain"/>
    <property type="match status" value="1"/>
</dbReference>
<dbReference type="EMBL" id="CP031093">
    <property type="protein sequence ID" value="QCF26112.1"/>
    <property type="molecule type" value="Genomic_DNA"/>
</dbReference>
<dbReference type="Gene3D" id="3.30.2400.30">
    <property type="match status" value="1"/>
</dbReference>
<sequence>MSYLNRKNANFSDDIWNKIDEAAVEAATDILTGRRFLDVDGPYGVGLTSVEVGEEGYCRQPAPDEAGAVLSKAVALPMLRKSFGLSVRRIEGHVGMGLPLDLRAVEDAAEAVARREEEFIYYGQPDFGLEGLLTANGRVQVGCDDWGQIEQALSDVLGAVTRLDENGFHGPYALVLSPSWYNLLFRRYEGTDMLQLEHLKRLCELGVFKASIEGAVLVDAHVGRIIVGQDMMTGYSSNDGIHHQMFISESLVMRVEEPGAICTLSPKTAP</sequence>
<dbReference type="GO" id="GO:0140737">
    <property type="term" value="C:encapsulin nanocompartment"/>
    <property type="evidence" value="ECO:0007669"/>
    <property type="project" value="UniProtKB-SubCell"/>
</dbReference>